<gene>
    <name evidence="2" type="ORF">RFULGI_LOCUS14033</name>
</gene>
<proteinExistence type="predicted"/>
<dbReference type="EMBL" id="CAJVPZ010039277">
    <property type="protein sequence ID" value="CAG8757131.1"/>
    <property type="molecule type" value="Genomic_DNA"/>
</dbReference>
<dbReference type="AlphaFoldDB" id="A0A9N9IZT3"/>
<keyword evidence="3" id="KW-1185">Reference proteome</keyword>
<dbReference type="Pfam" id="PF07534">
    <property type="entry name" value="TLD"/>
    <property type="match status" value="1"/>
</dbReference>
<evidence type="ECO:0000259" key="1">
    <source>
        <dbReference type="PROSITE" id="PS51886"/>
    </source>
</evidence>
<name>A0A9N9IZT3_9GLOM</name>
<dbReference type="Proteomes" id="UP000789396">
    <property type="component" value="Unassembled WGS sequence"/>
</dbReference>
<comment type="caution">
    <text evidence="2">The sequence shown here is derived from an EMBL/GenBank/DDBJ whole genome shotgun (WGS) entry which is preliminary data.</text>
</comment>
<feature type="non-terminal residue" evidence="2">
    <location>
        <position position="1"/>
    </location>
</feature>
<dbReference type="OrthoDB" id="2387281at2759"/>
<dbReference type="PROSITE" id="PS51886">
    <property type="entry name" value="TLDC"/>
    <property type="match status" value="1"/>
</dbReference>
<feature type="domain" description="TLDc" evidence="1">
    <location>
        <begin position="45"/>
        <end position="241"/>
    </location>
</feature>
<accession>A0A9N9IZT3</accession>
<dbReference type="InterPro" id="IPR006571">
    <property type="entry name" value="TLDc_dom"/>
</dbReference>
<evidence type="ECO:0000313" key="3">
    <source>
        <dbReference type="Proteomes" id="UP000789396"/>
    </source>
</evidence>
<organism evidence="2 3">
    <name type="scientific">Racocetra fulgida</name>
    <dbReference type="NCBI Taxonomy" id="60492"/>
    <lineage>
        <taxon>Eukaryota</taxon>
        <taxon>Fungi</taxon>
        <taxon>Fungi incertae sedis</taxon>
        <taxon>Mucoromycota</taxon>
        <taxon>Glomeromycotina</taxon>
        <taxon>Glomeromycetes</taxon>
        <taxon>Diversisporales</taxon>
        <taxon>Gigasporaceae</taxon>
        <taxon>Racocetra</taxon>
    </lineage>
</organism>
<feature type="non-terminal residue" evidence="2">
    <location>
        <position position="280"/>
    </location>
</feature>
<sequence>EELHSVITQYKNIIPENLLDDYLTYPKPKHNDLPRRESVHYFNSKIIKAKDAALIASWIDEKNGMPYRFKDMPYKFELIYRASSANFRIDQFHNSCDCQGPTVVIIKVRNSNEIIGGYNPLDWYDNDFIQNKRDIDLFGDTFDDIYDEYDGCKFKETSKSFIFSLSNGTIPKLSRVSYKQKAIALSITKGPCFGCRDLWVECDSSGSSRRSVVGTSSQYCYIRVTDKHTFEIEEYEVFRIKKLSKLSGFVKSMFKKMTGFIKDNEEVQEAQVQEVRGLGM</sequence>
<evidence type="ECO:0000313" key="2">
    <source>
        <dbReference type="EMBL" id="CAG8757131.1"/>
    </source>
</evidence>
<protein>
    <submittedName>
        <fullName evidence="2">14143_t:CDS:1</fullName>
    </submittedName>
</protein>
<reference evidence="2" key="1">
    <citation type="submission" date="2021-06" db="EMBL/GenBank/DDBJ databases">
        <authorList>
            <person name="Kallberg Y."/>
            <person name="Tangrot J."/>
            <person name="Rosling A."/>
        </authorList>
    </citation>
    <scope>NUCLEOTIDE SEQUENCE</scope>
    <source>
        <strain evidence="2">IN212</strain>
    </source>
</reference>